<proteinExistence type="predicted"/>
<name>M2RAB0_CERS8</name>
<sequence>MSCLDTAVAAASQRDPLCPRALSGAEHEGTVELYMAGTGQLRWPQSFCCSSMRETQRTVKAPKSAHVVLDMSLFDASTLRNPGGIEIAVSVFEKFAKNPTTDLNNLVEPLSTSYGLFELMLSLCDHSVYTQVKDWLMTTFHADARVFLASLQSQILKQISLYFTSLNWPSHKVKPASVDSSHNSVMLAYPALQAMADLFDALPLDNEGHRSVKGAGAKASKRDGKVLGKTSKLPSGVSVDPKPFADLGVDIPLTRDAVADLAREVLQDQCQVLEHYLKFLRDPEMAGAITAVSMGAFVHSKGAQHPGEENFHEGAYPLVQPMKAARLFKSTDGFGDWHLLMSTRMEKDLRSLNKKDRKLCEIAVRKLKILSNGLFSDDNQRRLNSTSSDVPIYSATKCIAFLNLEKRIQNIKVSLVKWVSLFLKASLLSSPASVRCKYRNTLNIHGKATPHTFLSTERENPPFDDEYSTGALPLPSLDRNQEIDALLVVDEYVKLSKHLLSGLVMIVQGVPIMFLTILVDILADSNIANAFNLSTTERKVINNELSCYVLGRSGTGKTTTMLFKIFALEKTWSDCGQTTAKPRQLFITKSAVLADKVEHYYKKLARTVSMTSSSSGNELTEHSAEQPHLSPLVDRDEERRQSLPLSFGDLTDDHFPLFITVDQLYGMLEVYINQDTASRNQISYHKFLQSYWPHIRARGLDPASVFGEFMGVIKGSELTLHASGNSLSRQHYIDYSGRSQATYADRRSEIYDMYSSYIKLKRQRGELDIADRTHRIICGLQDSSLARVAVDFLYVDEAQDILLIDAYVLRSLCKNANGLFWAGDTAQTISLGSSFNFDELKAFNWREGRRKKAQYKNSPQPETFELTLNYRSHSGIVDCARSVIDLITMLWPNSIDRLAKEQATTSGPKPVFFNAPDCEDPKCLEQFLFDTCGRSTIEFGAEQCILVRDEDGRQRLRSCLGDLPLIFTVMESKGLEFNDVLLYNFFSGSTVDHSVWRTVKQCDLPESTHIKANVSLCRELKSLYVSLTRARNRIWIIDCSIKADPMRAFWDGRDQIEYHCMVLPPRGPDGKQPSDVTATQGPKLSQFAKQSTHDDWERRFKELKMYNEEAVALAFLARHRADAMSGTSSAKTRAYDTAAEAFLQSADKFTGSQERLIYLRYSADCLVESGQPLEAAKRYLKAQHYERAVQHYFACDRLEMSLEIIRGHRQSVNDNLVRTVEHTARLWYLKNLELDKALALFSTTTEALDFMKQHDCVRAMALTYQRHGKLVEAADILLSMGDKIEAVRLLKKDGSMASITRAENCLVAELWMHFSFATPVQDCASLDQLIEAAEDLASPSSSVSSLFHNQLEIFVATKSKDLQKMVRLGVAAFEQQNLAAALFALDQAFLTPSEHRWRPDGPVQEAVNRLQEFWTFARLITSVVNTRDAARVLSFQRLFGYRPLSPGMSRIREGTFIHRVVGEARMSRSRSDEDITNSDLQRHIRESLKKRARAILLEENMLYRAADALPCAVFEVFKDCNLTNCTKQHLFTKNSSFEYHHALLRARLLQIAICHILSMVLSADELIFHKRLLAREIYTLLFPPFDETFGTRHIVEIRSLREIRDVAKAVQESIRHVVHSSSPTDPDALSTILSCLTLESFFKHWYIKSHGSAPCVVLGHPPEKILWLNGEDPAELVSYFYQLILGRKAISVAVGILSLKYITQRRLPIDVNVLCHVLEYLAGSFAVSHMKTTSRSYHGLMLPHTLFLRLSQFGLTGLELRGFAGFWDFVEVTMHLLQEIFNGSGHTRTQSISEYLLFEGTITGKLPFSVHNIFVYRVCRMLTLMGHNIPIVKLRERILSGVTSLECGGAIPDLYRKYVRASSWDDIACAVTQPPSNVATDQLVRLLDVKKMNGSVSDLNGVRSLVYTKVAHIPDLLRGSIGGADRVGTQSTSGACTDASAFECNANVSPHVKDNTDIDENGDADFMDRVDGAEADMPFTISPEIAVTVMRLQAIYRCSRNRQRTTTPGTRISIYLAKCIAEAKGSSIMHAPYRLYFLGVVPLVLAALERLDNGMSKLKTAAKKRWTEAVNAELEEADQALTWTVEMLKRIKQVQEALQPSSRLHLSQDVSQLRDMILEVQKLVSEAGQKDIVMESTHDHIAHAVAMMEPKVVPLM</sequence>
<evidence type="ECO:0000256" key="6">
    <source>
        <dbReference type="SAM" id="MobiDB-lite"/>
    </source>
</evidence>
<dbReference type="STRING" id="914234.M2RAB0"/>
<reference evidence="8 9" key="1">
    <citation type="journal article" date="2012" name="Proc. Natl. Acad. Sci. U.S.A.">
        <title>Comparative genomics of Ceriporiopsis subvermispora and Phanerochaete chrysosporium provide insight into selective ligninolysis.</title>
        <authorList>
            <person name="Fernandez-Fueyo E."/>
            <person name="Ruiz-Duenas F.J."/>
            <person name="Ferreira P."/>
            <person name="Floudas D."/>
            <person name="Hibbett D.S."/>
            <person name="Canessa P."/>
            <person name="Larrondo L.F."/>
            <person name="James T.Y."/>
            <person name="Seelenfreund D."/>
            <person name="Lobos S."/>
            <person name="Polanco R."/>
            <person name="Tello M."/>
            <person name="Honda Y."/>
            <person name="Watanabe T."/>
            <person name="Watanabe T."/>
            <person name="Ryu J.S."/>
            <person name="Kubicek C.P."/>
            <person name="Schmoll M."/>
            <person name="Gaskell J."/>
            <person name="Hammel K.E."/>
            <person name="St John F.J."/>
            <person name="Vanden Wymelenberg A."/>
            <person name="Sabat G."/>
            <person name="Splinter BonDurant S."/>
            <person name="Syed K."/>
            <person name="Yadav J.S."/>
            <person name="Doddapaneni H."/>
            <person name="Subramanian V."/>
            <person name="Lavin J.L."/>
            <person name="Oguiza J.A."/>
            <person name="Perez G."/>
            <person name="Pisabarro A.G."/>
            <person name="Ramirez L."/>
            <person name="Santoyo F."/>
            <person name="Master E."/>
            <person name="Coutinho P.M."/>
            <person name="Henrissat B."/>
            <person name="Lombard V."/>
            <person name="Magnuson J.K."/>
            <person name="Kuees U."/>
            <person name="Hori C."/>
            <person name="Igarashi K."/>
            <person name="Samejima M."/>
            <person name="Held B.W."/>
            <person name="Barry K.W."/>
            <person name="LaButti K.M."/>
            <person name="Lapidus A."/>
            <person name="Lindquist E.A."/>
            <person name="Lucas S.M."/>
            <person name="Riley R."/>
            <person name="Salamov A.A."/>
            <person name="Hoffmeister D."/>
            <person name="Schwenk D."/>
            <person name="Hadar Y."/>
            <person name="Yarden O."/>
            <person name="de Vries R.P."/>
            <person name="Wiebenga A."/>
            <person name="Stenlid J."/>
            <person name="Eastwood D."/>
            <person name="Grigoriev I.V."/>
            <person name="Berka R.M."/>
            <person name="Blanchette R.A."/>
            <person name="Kersten P."/>
            <person name="Martinez A.T."/>
            <person name="Vicuna R."/>
            <person name="Cullen D."/>
        </authorList>
    </citation>
    <scope>NUCLEOTIDE SEQUENCE [LARGE SCALE GENOMIC DNA]</scope>
    <source>
        <strain evidence="8 9">B</strain>
    </source>
</reference>
<dbReference type="PROSITE" id="PS51198">
    <property type="entry name" value="UVRD_HELICASE_ATP_BIND"/>
    <property type="match status" value="1"/>
</dbReference>
<feature type="domain" description="UvrD-like helicase ATP-binding" evidence="7">
    <location>
        <begin position="530"/>
        <end position="873"/>
    </location>
</feature>
<organism evidence="8 9">
    <name type="scientific">Ceriporiopsis subvermispora (strain B)</name>
    <name type="common">White-rot fungus</name>
    <name type="synonym">Gelatoporia subvermispora</name>
    <dbReference type="NCBI Taxonomy" id="914234"/>
    <lineage>
        <taxon>Eukaryota</taxon>
        <taxon>Fungi</taxon>
        <taxon>Dikarya</taxon>
        <taxon>Basidiomycota</taxon>
        <taxon>Agaricomycotina</taxon>
        <taxon>Agaricomycetes</taxon>
        <taxon>Polyporales</taxon>
        <taxon>Gelatoporiaceae</taxon>
        <taxon>Gelatoporia</taxon>
    </lineage>
</organism>
<evidence type="ECO:0000256" key="4">
    <source>
        <dbReference type="ARBA" id="ARBA00022840"/>
    </source>
</evidence>
<dbReference type="InterPro" id="IPR039904">
    <property type="entry name" value="TRANK1"/>
</dbReference>
<dbReference type="Pfam" id="PF00580">
    <property type="entry name" value="UvrD-helicase"/>
    <property type="match status" value="1"/>
</dbReference>
<evidence type="ECO:0000256" key="3">
    <source>
        <dbReference type="ARBA" id="ARBA00022806"/>
    </source>
</evidence>
<protein>
    <recommendedName>
        <fullName evidence="7">UvrD-like helicase ATP-binding domain-containing protein</fullName>
    </recommendedName>
</protein>
<dbReference type="GO" id="GO:0004386">
    <property type="term" value="F:helicase activity"/>
    <property type="evidence" value="ECO:0007669"/>
    <property type="project" value="UniProtKB-UniRule"/>
</dbReference>
<evidence type="ECO:0000256" key="2">
    <source>
        <dbReference type="ARBA" id="ARBA00022801"/>
    </source>
</evidence>
<feature type="region of interest" description="Disordered" evidence="6">
    <location>
        <begin position="1068"/>
        <end position="1088"/>
    </location>
</feature>
<evidence type="ECO:0000313" key="9">
    <source>
        <dbReference type="Proteomes" id="UP000016930"/>
    </source>
</evidence>
<dbReference type="GO" id="GO:0016787">
    <property type="term" value="F:hydrolase activity"/>
    <property type="evidence" value="ECO:0007669"/>
    <property type="project" value="UniProtKB-UniRule"/>
</dbReference>
<dbReference type="EMBL" id="KB445791">
    <property type="protein sequence ID" value="EMD41355.1"/>
    <property type="molecule type" value="Genomic_DNA"/>
</dbReference>
<keyword evidence="2 5" id="KW-0378">Hydrolase</keyword>
<dbReference type="OrthoDB" id="3156807at2759"/>
<dbReference type="InterPro" id="IPR014016">
    <property type="entry name" value="UvrD-like_ATP-bd"/>
</dbReference>
<keyword evidence="9" id="KW-1185">Reference proteome</keyword>
<evidence type="ECO:0000259" key="7">
    <source>
        <dbReference type="PROSITE" id="PS51198"/>
    </source>
</evidence>
<feature type="region of interest" description="Disordered" evidence="6">
    <location>
        <begin position="612"/>
        <end position="635"/>
    </location>
</feature>
<dbReference type="InterPro" id="IPR027417">
    <property type="entry name" value="P-loop_NTPase"/>
</dbReference>
<dbReference type="SUPFAM" id="SSF52540">
    <property type="entry name" value="P-loop containing nucleoside triphosphate hydrolases"/>
    <property type="match status" value="1"/>
</dbReference>
<dbReference type="PANTHER" id="PTHR21529:SF4">
    <property type="entry name" value="TPR AND ANKYRIN REPEAT-CONTAINING PROTEIN 1"/>
    <property type="match status" value="1"/>
</dbReference>
<keyword evidence="4 5" id="KW-0067">ATP-binding</keyword>
<feature type="compositionally biased region" description="Polar residues" evidence="6">
    <location>
        <begin position="1074"/>
        <end position="1088"/>
    </location>
</feature>
<gene>
    <name evidence="8" type="ORF">CERSUDRAFT_120481</name>
</gene>
<evidence type="ECO:0000256" key="1">
    <source>
        <dbReference type="ARBA" id="ARBA00022741"/>
    </source>
</evidence>
<dbReference type="PANTHER" id="PTHR21529">
    <property type="entry name" value="MAMMARY TURMOR VIRUS RECEPTOR HOMOLOG 1, 2 MTVR1, 2"/>
    <property type="match status" value="1"/>
</dbReference>
<keyword evidence="3 5" id="KW-0347">Helicase</keyword>
<feature type="binding site" evidence="5">
    <location>
        <begin position="551"/>
        <end position="558"/>
    </location>
    <ligand>
        <name>ATP</name>
        <dbReference type="ChEBI" id="CHEBI:30616"/>
    </ligand>
</feature>
<dbReference type="HOGENOM" id="CLU_001378_0_0_1"/>
<accession>M2RAB0</accession>
<evidence type="ECO:0000313" key="8">
    <source>
        <dbReference type="EMBL" id="EMD41355.1"/>
    </source>
</evidence>
<dbReference type="GO" id="GO:0005524">
    <property type="term" value="F:ATP binding"/>
    <property type="evidence" value="ECO:0007669"/>
    <property type="project" value="UniProtKB-UniRule"/>
</dbReference>
<keyword evidence="1 5" id="KW-0547">Nucleotide-binding</keyword>
<dbReference type="Proteomes" id="UP000016930">
    <property type="component" value="Unassembled WGS sequence"/>
</dbReference>
<evidence type="ECO:0000256" key="5">
    <source>
        <dbReference type="PROSITE-ProRule" id="PRU00560"/>
    </source>
</evidence>
<dbReference type="Gene3D" id="3.40.50.300">
    <property type="entry name" value="P-loop containing nucleotide triphosphate hydrolases"/>
    <property type="match status" value="2"/>
</dbReference>